<reference evidence="2" key="1">
    <citation type="submission" date="2016-10" db="EMBL/GenBank/DDBJ databases">
        <authorList>
            <person name="Varghese N."/>
            <person name="Submissions S."/>
        </authorList>
    </citation>
    <scope>NUCLEOTIDE SEQUENCE [LARGE SCALE GENOMIC DNA]</scope>
    <source>
        <strain evidence="2">DSM 20632</strain>
    </source>
</reference>
<sequence>MGFADSGRALAEALDGMQSLNVKFLENRVEGWRQVMRLMDSVEDTDGVNATDVGSMWQS</sequence>
<dbReference type="RefSeq" id="WP_157672473.1">
    <property type="nucleotide sequence ID" value="NZ_LT629700.1"/>
</dbReference>
<protein>
    <submittedName>
        <fullName evidence="1">Uncharacterized protein</fullName>
    </submittedName>
</protein>
<dbReference type="AlphaFoldDB" id="A0A1G9QJC8"/>
<evidence type="ECO:0000313" key="2">
    <source>
        <dbReference type="Proteomes" id="UP000199350"/>
    </source>
</evidence>
<dbReference type="Proteomes" id="UP000199350">
    <property type="component" value="Chromosome I"/>
</dbReference>
<organism evidence="1 2">
    <name type="scientific">Corynebacterium mycetoides</name>
    <dbReference type="NCBI Taxonomy" id="38302"/>
    <lineage>
        <taxon>Bacteria</taxon>
        <taxon>Bacillati</taxon>
        <taxon>Actinomycetota</taxon>
        <taxon>Actinomycetes</taxon>
        <taxon>Mycobacteriales</taxon>
        <taxon>Corynebacteriaceae</taxon>
        <taxon>Corynebacterium</taxon>
    </lineage>
</organism>
<evidence type="ECO:0000313" key="1">
    <source>
        <dbReference type="EMBL" id="SDM11099.1"/>
    </source>
</evidence>
<proteinExistence type="predicted"/>
<dbReference type="STRING" id="38302.SAMN04488535_1956"/>
<accession>A0A1G9QJC8</accession>
<keyword evidence="2" id="KW-1185">Reference proteome</keyword>
<name>A0A1G9QJC8_9CORY</name>
<gene>
    <name evidence="1" type="ORF">SAMN04488535_1956</name>
</gene>
<dbReference type="EMBL" id="LT629700">
    <property type="protein sequence ID" value="SDM11099.1"/>
    <property type="molecule type" value="Genomic_DNA"/>
</dbReference>
<dbReference type="OrthoDB" id="4416931at2"/>